<keyword evidence="6 7" id="KW-0418">Kinase</keyword>
<sequence length="177" mass="20081">MKNGFVLWFTGLSGAGKTTLATSTKKILKDCGMKVEILDGDILRENFSKDLSFSKEDRDINVKRTVFIANLLARNGVVVLVSLISPYKDSRQMAREQIEDFYEIYVKCPLEICTERDVKGLYKQVLNGGIQNFTGITDVYEEPESPDLVLETDKFNIEESIELLLEFLKTRNILSAI</sequence>
<evidence type="ECO:0000256" key="7">
    <source>
        <dbReference type="RuleBase" id="RU004347"/>
    </source>
</evidence>
<dbReference type="Pfam" id="PF01583">
    <property type="entry name" value="APS_kinase"/>
    <property type="match status" value="1"/>
</dbReference>
<evidence type="ECO:0000256" key="3">
    <source>
        <dbReference type="ARBA" id="ARBA00022679"/>
    </source>
</evidence>
<accession>A0AA95I910</accession>
<dbReference type="KEGG" id="pwn:QNH46_05905"/>
<evidence type="ECO:0000256" key="6">
    <source>
        <dbReference type="HAMAP-Rule" id="MF_00065"/>
    </source>
</evidence>
<dbReference type="RefSeq" id="WP_283927282.1">
    <property type="nucleotide sequence ID" value="NZ_CP126084.1"/>
</dbReference>
<dbReference type="Gene3D" id="3.40.50.300">
    <property type="entry name" value="P-loop containing nucleotide triphosphate hydrolases"/>
    <property type="match status" value="1"/>
</dbReference>
<evidence type="ECO:0000256" key="1">
    <source>
        <dbReference type="ARBA" id="ARBA00001823"/>
    </source>
</evidence>
<organism evidence="9 10">
    <name type="scientific">Paenibacillus woosongensis</name>
    <dbReference type="NCBI Taxonomy" id="307580"/>
    <lineage>
        <taxon>Bacteria</taxon>
        <taxon>Bacillati</taxon>
        <taxon>Bacillota</taxon>
        <taxon>Bacilli</taxon>
        <taxon>Bacillales</taxon>
        <taxon>Paenibacillaceae</taxon>
        <taxon>Paenibacillus</taxon>
    </lineage>
</organism>
<evidence type="ECO:0000256" key="5">
    <source>
        <dbReference type="ARBA" id="ARBA00022840"/>
    </source>
</evidence>
<dbReference type="GO" id="GO:0010134">
    <property type="term" value="P:sulfate assimilation via adenylyl sulfate reduction"/>
    <property type="evidence" value="ECO:0007669"/>
    <property type="project" value="TreeGrafter"/>
</dbReference>
<keyword evidence="5 6" id="KW-0067">ATP-binding</keyword>
<keyword evidence="6" id="KW-0597">Phosphoprotein</keyword>
<dbReference type="CDD" id="cd02027">
    <property type="entry name" value="APSK"/>
    <property type="match status" value="1"/>
</dbReference>
<dbReference type="AlphaFoldDB" id="A0AA95I910"/>
<feature type="domain" description="APS kinase" evidence="8">
    <location>
        <begin position="4"/>
        <end position="150"/>
    </location>
</feature>
<dbReference type="GO" id="GO:0019379">
    <property type="term" value="P:sulfate assimilation, phosphoadenylyl sulfate reduction by phosphoadenylyl-sulfate reductase (thioredoxin)"/>
    <property type="evidence" value="ECO:0007669"/>
    <property type="project" value="TreeGrafter"/>
</dbReference>
<dbReference type="GO" id="GO:0005737">
    <property type="term" value="C:cytoplasm"/>
    <property type="evidence" value="ECO:0007669"/>
    <property type="project" value="TreeGrafter"/>
</dbReference>
<dbReference type="NCBIfam" id="TIGR00455">
    <property type="entry name" value="apsK"/>
    <property type="match status" value="1"/>
</dbReference>
<dbReference type="InterPro" id="IPR050512">
    <property type="entry name" value="Sulf_AdTrans/APS_kinase"/>
</dbReference>
<gene>
    <name evidence="6 9" type="primary">cysC</name>
    <name evidence="9" type="ORF">QNH46_05905</name>
</gene>
<evidence type="ECO:0000313" key="9">
    <source>
        <dbReference type="EMBL" id="WHX50197.1"/>
    </source>
</evidence>
<dbReference type="InterPro" id="IPR002891">
    <property type="entry name" value="APS"/>
</dbReference>
<dbReference type="GO" id="GO:0004781">
    <property type="term" value="F:sulfate adenylyltransferase (ATP) activity"/>
    <property type="evidence" value="ECO:0007669"/>
    <property type="project" value="TreeGrafter"/>
</dbReference>
<dbReference type="Proteomes" id="UP001177943">
    <property type="component" value="Chromosome"/>
</dbReference>
<dbReference type="PANTHER" id="PTHR42700:SF1">
    <property type="entry name" value="SULFATE ADENYLYLTRANSFERASE"/>
    <property type="match status" value="1"/>
</dbReference>
<dbReference type="HAMAP" id="MF_00065">
    <property type="entry name" value="Adenylyl_sulf_kinase"/>
    <property type="match status" value="1"/>
</dbReference>
<keyword evidence="4 6" id="KW-0547">Nucleotide-binding</keyword>
<comment type="pathway">
    <text evidence="6 7">Sulfur metabolism; hydrogen sulfide biosynthesis; sulfite from sulfate: step 2/3.</text>
</comment>
<dbReference type="PANTHER" id="PTHR42700">
    <property type="entry name" value="SULFATE ADENYLYLTRANSFERASE"/>
    <property type="match status" value="1"/>
</dbReference>
<feature type="binding site" evidence="6">
    <location>
        <begin position="11"/>
        <end position="18"/>
    </location>
    <ligand>
        <name>ATP</name>
        <dbReference type="ChEBI" id="CHEBI:30616"/>
    </ligand>
</feature>
<evidence type="ECO:0000256" key="4">
    <source>
        <dbReference type="ARBA" id="ARBA00022741"/>
    </source>
</evidence>
<feature type="active site" description="Phosphoserine intermediate" evidence="6">
    <location>
        <position position="85"/>
    </location>
</feature>
<dbReference type="InterPro" id="IPR027417">
    <property type="entry name" value="P-loop_NTPase"/>
</dbReference>
<dbReference type="GO" id="GO:0005524">
    <property type="term" value="F:ATP binding"/>
    <property type="evidence" value="ECO:0007669"/>
    <property type="project" value="UniProtKB-UniRule"/>
</dbReference>
<dbReference type="NCBIfam" id="NF004041">
    <property type="entry name" value="PRK05541.1"/>
    <property type="match status" value="1"/>
</dbReference>
<dbReference type="InterPro" id="IPR059117">
    <property type="entry name" value="APS_kinase_dom"/>
</dbReference>
<comment type="function">
    <text evidence="6 7">Catalyzes the synthesis of activated sulfate.</text>
</comment>
<dbReference type="EC" id="2.7.1.25" evidence="2 6"/>
<evidence type="ECO:0000256" key="2">
    <source>
        <dbReference type="ARBA" id="ARBA00012121"/>
    </source>
</evidence>
<comment type="catalytic activity">
    <reaction evidence="1 6 7">
        <text>adenosine 5'-phosphosulfate + ATP = 3'-phosphoadenylyl sulfate + ADP + H(+)</text>
        <dbReference type="Rhea" id="RHEA:24152"/>
        <dbReference type="ChEBI" id="CHEBI:15378"/>
        <dbReference type="ChEBI" id="CHEBI:30616"/>
        <dbReference type="ChEBI" id="CHEBI:58243"/>
        <dbReference type="ChEBI" id="CHEBI:58339"/>
        <dbReference type="ChEBI" id="CHEBI:456216"/>
        <dbReference type="EC" id="2.7.1.25"/>
    </reaction>
</comment>
<proteinExistence type="inferred from homology"/>
<name>A0AA95I910_9BACL</name>
<keyword evidence="3 6" id="KW-0808">Transferase</keyword>
<dbReference type="GO" id="GO:0070814">
    <property type="term" value="P:hydrogen sulfide biosynthetic process"/>
    <property type="evidence" value="ECO:0007669"/>
    <property type="project" value="UniProtKB-UniRule"/>
</dbReference>
<protein>
    <recommendedName>
        <fullName evidence="2 6">Adenylyl-sulfate kinase</fullName>
        <ecNumber evidence="2 6">2.7.1.25</ecNumber>
    </recommendedName>
    <alternativeName>
        <fullName evidence="6">APS kinase</fullName>
    </alternativeName>
    <alternativeName>
        <fullName evidence="6">ATP adenosine-5'-phosphosulfate 3'-phosphotransferase</fullName>
    </alternativeName>
    <alternativeName>
        <fullName evidence="6">Adenosine-5'-phosphosulfate kinase</fullName>
    </alternativeName>
</protein>
<comment type="similarity">
    <text evidence="6 7">Belongs to the APS kinase family.</text>
</comment>
<dbReference type="NCBIfam" id="NF003013">
    <property type="entry name" value="PRK03846.1"/>
    <property type="match status" value="1"/>
</dbReference>
<evidence type="ECO:0000259" key="8">
    <source>
        <dbReference type="Pfam" id="PF01583"/>
    </source>
</evidence>
<dbReference type="EMBL" id="CP126084">
    <property type="protein sequence ID" value="WHX50197.1"/>
    <property type="molecule type" value="Genomic_DNA"/>
</dbReference>
<evidence type="ECO:0000313" key="10">
    <source>
        <dbReference type="Proteomes" id="UP001177943"/>
    </source>
</evidence>
<dbReference type="GO" id="GO:0004020">
    <property type="term" value="F:adenylylsulfate kinase activity"/>
    <property type="evidence" value="ECO:0007669"/>
    <property type="project" value="UniProtKB-UniRule"/>
</dbReference>
<reference evidence="9" key="1">
    <citation type="submission" date="2023-05" db="EMBL/GenBank/DDBJ databases">
        <title>Comparative genomics of Bacillaceae isolates and their secondary metabolite potential.</title>
        <authorList>
            <person name="Song L."/>
            <person name="Nielsen L.J."/>
            <person name="Mohite O."/>
            <person name="Xu X."/>
            <person name="Weber T."/>
            <person name="Kovacs A.T."/>
        </authorList>
    </citation>
    <scope>NUCLEOTIDE SEQUENCE</scope>
    <source>
        <strain evidence="9">B2_4</strain>
    </source>
</reference>
<dbReference type="SUPFAM" id="SSF52540">
    <property type="entry name" value="P-loop containing nucleoside triphosphate hydrolases"/>
    <property type="match status" value="1"/>
</dbReference>